<keyword evidence="3" id="KW-1185">Reference proteome</keyword>
<reference evidence="2" key="1">
    <citation type="journal article" date="2014" name="Int. J. Syst. Evol. Microbiol.">
        <title>Complete genome sequence of Corynebacterium casei LMG S-19264T (=DSM 44701T), isolated from a smear-ripened cheese.</title>
        <authorList>
            <consortium name="US DOE Joint Genome Institute (JGI-PGF)"/>
            <person name="Walter F."/>
            <person name="Albersmeier A."/>
            <person name="Kalinowski J."/>
            <person name="Ruckert C."/>
        </authorList>
    </citation>
    <scope>NUCLEOTIDE SEQUENCE</scope>
    <source>
        <strain evidence="2">CGMCC 4.7201</strain>
    </source>
</reference>
<evidence type="ECO:0000256" key="1">
    <source>
        <dbReference type="SAM" id="MobiDB-lite"/>
    </source>
</evidence>
<proteinExistence type="predicted"/>
<name>A0A917ZYK5_9ACTN</name>
<reference evidence="2" key="2">
    <citation type="submission" date="2020-09" db="EMBL/GenBank/DDBJ databases">
        <authorList>
            <person name="Sun Q."/>
            <person name="Zhou Y."/>
        </authorList>
    </citation>
    <scope>NUCLEOTIDE SEQUENCE</scope>
    <source>
        <strain evidence="2">CGMCC 4.7201</strain>
    </source>
</reference>
<sequence>MLAASVSGNPKALRAGNPTDKTTIGLLQDLLRALGNKIHSSRADTAA</sequence>
<feature type="region of interest" description="Disordered" evidence="1">
    <location>
        <begin position="1"/>
        <end position="21"/>
    </location>
</feature>
<gene>
    <name evidence="2" type="ORF">GCM10012280_69320</name>
</gene>
<evidence type="ECO:0000313" key="3">
    <source>
        <dbReference type="Proteomes" id="UP000641932"/>
    </source>
</evidence>
<dbReference type="AlphaFoldDB" id="A0A917ZYK5"/>
<protein>
    <submittedName>
        <fullName evidence="2">Uncharacterized protein</fullName>
    </submittedName>
</protein>
<dbReference type="EMBL" id="BMMS01000058">
    <property type="protein sequence ID" value="GGP00474.1"/>
    <property type="molecule type" value="Genomic_DNA"/>
</dbReference>
<comment type="caution">
    <text evidence="2">The sequence shown here is derived from an EMBL/GenBank/DDBJ whole genome shotgun (WGS) entry which is preliminary data.</text>
</comment>
<accession>A0A917ZYK5</accession>
<dbReference type="Proteomes" id="UP000641932">
    <property type="component" value="Unassembled WGS sequence"/>
</dbReference>
<evidence type="ECO:0000313" key="2">
    <source>
        <dbReference type="EMBL" id="GGP00474.1"/>
    </source>
</evidence>
<organism evidence="2 3">
    <name type="scientific">Wenjunlia tyrosinilytica</name>
    <dbReference type="NCBI Taxonomy" id="1544741"/>
    <lineage>
        <taxon>Bacteria</taxon>
        <taxon>Bacillati</taxon>
        <taxon>Actinomycetota</taxon>
        <taxon>Actinomycetes</taxon>
        <taxon>Kitasatosporales</taxon>
        <taxon>Streptomycetaceae</taxon>
        <taxon>Wenjunlia</taxon>
    </lineage>
</organism>